<dbReference type="Proteomes" id="UP000070560">
    <property type="component" value="Chromosome"/>
</dbReference>
<proteinExistence type="predicted"/>
<evidence type="ECO:0000313" key="2">
    <source>
        <dbReference type="Proteomes" id="UP000070560"/>
    </source>
</evidence>
<organism evidence="1 2">
    <name type="scientific">Desulfofervidus auxilii</name>
    <dbReference type="NCBI Taxonomy" id="1621989"/>
    <lineage>
        <taxon>Bacteria</taxon>
        <taxon>Pseudomonadati</taxon>
        <taxon>Thermodesulfobacteriota</taxon>
        <taxon>Candidatus Desulfofervidia</taxon>
        <taxon>Candidatus Desulfofervidales</taxon>
        <taxon>Candidatus Desulfofervidaceae</taxon>
        <taxon>Candidatus Desulfofervidus</taxon>
    </lineage>
</organism>
<dbReference type="EMBL" id="CP013015">
    <property type="protein sequence ID" value="AMM40706.1"/>
    <property type="molecule type" value="Genomic_DNA"/>
</dbReference>
<dbReference type="KEGG" id="daw:HS1_000902"/>
<name>A0A7U4QJW4_DESA2</name>
<keyword evidence="2" id="KW-1185">Reference proteome</keyword>
<reference evidence="1 2" key="1">
    <citation type="submission" date="2015-10" db="EMBL/GenBank/DDBJ databases">
        <title>Candidatus Desulfofervidus auxilii, a hydrogenotrophic sulfate-reducing bacterium involved in the thermophilic anaerobic oxidation of methane.</title>
        <authorList>
            <person name="Krukenberg V."/>
            <person name="Richter M."/>
            <person name="Wegener G."/>
        </authorList>
    </citation>
    <scope>NUCLEOTIDE SEQUENCE [LARGE SCALE GENOMIC DNA]</scope>
    <source>
        <strain evidence="1 2">HS1</strain>
    </source>
</reference>
<dbReference type="AlphaFoldDB" id="A0A7U4QJW4"/>
<protein>
    <submittedName>
        <fullName evidence="1">Uncharacterized protein</fullName>
    </submittedName>
</protein>
<sequence length="122" mass="13832">MRVFCFKQDEARCPGCGWRTAKFYVLAEDPGEARAVLNQDEALCAECMAELLSEEAYSITADKVEQRPIFTITSEEVQKIAKEVIGRELTEEELRRVKKGIEFGLECWEDVVRAAIEGVIVK</sequence>
<accession>A0A7U4QJW4</accession>
<gene>
    <name evidence="1" type="ORF">HS1_000902</name>
</gene>
<dbReference type="RefSeq" id="WP_066061554.1">
    <property type="nucleotide sequence ID" value="NZ_CP013015.1"/>
</dbReference>
<evidence type="ECO:0000313" key="1">
    <source>
        <dbReference type="EMBL" id="AMM40706.1"/>
    </source>
</evidence>